<dbReference type="InterPro" id="IPR001810">
    <property type="entry name" value="F-box_dom"/>
</dbReference>
<name>A0ABR4KWD5_9EURO</name>
<dbReference type="InterPro" id="IPR036047">
    <property type="entry name" value="F-box-like_dom_sf"/>
</dbReference>
<dbReference type="Pfam" id="PF12937">
    <property type="entry name" value="F-box-like"/>
    <property type="match status" value="1"/>
</dbReference>
<dbReference type="SUPFAM" id="SSF81383">
    <property type="entry name" value="F-box domain"/>
    <property type="match status" value="1"/>
</dbReference>
<reference evidence="2 3" key="1">
    <citation type="submission" date="2024-07" db="EMBL/GenBank/DDBJ databases">
        <title>Section-level genome sequencing and comparative genomics of Aspergillus sections Usti and Cavernicolus.</title>
        <authorList>
            <consortium name="Lawrence Berkeley National Laboratory"/>
            <person name="Nybo J.L."/>
            <person name="Vesth T.C."/>
            <person name="Theobald S."/>
            <person name="Frisvad J.C."/>
            <person name="Larsen T.O."/>
            <person name="Kjaerboelling I."/>
            <person name="Rothschild-Mancinelli K."/>
            <person name="Lyhne E.K."/>
            <person name="Kogle M.E."/>
            <person name="Barry K."/>
            <person name="Clum A."/>
            <person name="Na H."/>
            <person name="Ledsgaard L."/>
            <person name="Lin J."/>
            <person name="Lipzen A."/>
            <person name="Kuo A."/>
            <person name="Riley R."/>
            <person name="Mondo S."/>
            <person name="Labutti K."/>
            <person name="Haridas S."/>
            <person name="Pangalinan J."/>
            <person name="Salamov A.A."/>
            <person name="Simmons B.A."/>
            <person name="Magnuson J.K."/>
            <person name="Chen J."/>
            <person name="Drula E."/>
            <person name="Henrissat B."/>
            <person name="Wiebenga A."/>
            <person name="Lubbers R.J."/>
            <person name="Gomes A.C."/>
            <person name="Makela M.R."/>
            <person name="Stajich J."/>
            <person name="Grigoriev I.V."/>
            <person name="Mortensen U.H."/>
            <person name="De Vries R.P."/>
            <person name="Baker S.E."/>
            <person name="Andersen M.R."/>
        </authorList>
    </citation>
    <scope>NUCLEOTIDE SEQUENCE [LARGE SCALE GENOMIC DNA]</scope>
    <source>
        <strain evidence="2 3">CBS 123904</strain>
    </source>
</reference>
<evidence type="ECO:0000259" key="1">
    <source>
        <dbReference type="Pfam" id="PF12937"/>
    </source>
</evidence>
<proteinExistence type="predicted"/>
<evidence type="ECO:0000313" key="2">
    <source>
        <dbReference type="EMBL" id="KAL2856599.1"/>
    </source>
</evidence>
<evidence type="ECO:0000313" key="3">
    <source>
        <dbReference type="Proteomes" id="UP001610446"/>
    </source>
</evidence>
<sequence>MHIVLSIPELLEQIFLYTDTTTLLTSTQRVCRLWNTIITQTPSLQRHLFFLPHQCPGHTGTQQDDHSPTVLTLNPHLRTIYPSWFPNLSALTDERGCRTSNLEPELLRVFEMDGDQPFERANASWRRMLLMQPPTLGVGFVSVQSLHERATVMAWRVTQDGKRWEWTVNRNAHGAEIGEAVELEVDQGQGGEGREMRELEPVTIGVFYELVVRNSVAQGGPAIMKRLLDNPAAPTIPEGVLAAAPGSKNEGTAVVQVLLDRSKAYAITEAVIKAAASNLLYGHHVLPLLLRKYDSAVPDKAVEVAKANRGY</sequence>
<dbReference type="Proteomes" id="UP001610446">
    <property type="component" value="Unassembled WGS sequence"/>
</dbReference>
<gene>
    <name evidence="2" type="ORF">BJY01DRAFT_242651</name>
</gene>
<keyword evidence="3" id="KW-1185">Reference proteome</keyword>
<dbReference type="Gene3D" id="1.20.1280.50">
    <property type="match status" value="1"/>
</dbReference>
<feature type="domain" description="F-box" evidence="1">
    <location>
        <begin position="8"/>
        <end position="50"/>
    </location>
</feature>
<protein>
    <recommendedName>
        <fullName evidence="1">F-box domain-containing protein</fullName>
    </recommendedName>
</protein>
<accession>A0ABR4KWD5</accession>
<organism evidence="2 3">
    <name type="scientific">Aspergillus pseudoustus</name>
    <dbReference type="NCBI Taxonomy" id="1810923"/>
    <lineage>
        <taxon>Eukaryota</taxon>
        <taxon>Fungi</taxon>
        <taxon>Dikarya</taxon>
        <taxon>Ascomycota</taxon>
        <taxon>Pezizomycotina</taxon>
        <taxon>Eurotiomycetes</taxon>
        <taxon>Eurotiomycetidae</taxon>
        <taxon>Eurotiales</taxon>
        <taxon>Aspergillaceae</taxon>
        <taxon>Aspergillus</taxon>
        <taxon>Aspergillus subgen. Nidulantes</taxon>
    </lineage>
</organism>
<comment type="caution">
    <text evidence="2">The sequence shown here is derived from an EMBL/GenBank/DDBJ whole genome shotgun (WGS) entry which is preliminary data.</text>
</comment>
<dbReference type="EMBL" id="JBFXLU010000006">
    <property type="protein sequence ID" value="KAL2856599.1"/>
    <property type="molecule type" value="Genomic_DNA"/>
</dbReference>